<reference evidence="12 13" key="1">
    <citation type="submission" date="2021-08" db="EMBL/GenBank/DDBJ databases">
        <title>Streptomyces sp. PTM05 isolated from lichen.</title>
        <authorList>
            <person name="Somphong A."/>
            <person name="Phongsopitanun W."/>
            <person name="Tanasupawat S."/>
        </authorList>
    </citation>
    <scope>NUCLEOTIDE SEQUENCE [LARGE SCALE GENOMIC DNA]</scope>
    <source>
        <strain evidence="12 13">Ptm05</strain>
    </source>
</reference>
<comment type="similarity">
    <text evidence="2">Belongs to the methyltransferase superfamily. L-isoaspartyl/D-aspartyl protein methyltransferase family.</text>
</comment>
<evidence type="ECO:0000256" key="5">
    <source>
        <dbReference type="ARBA" id="ARBA00022490"/>
    </source>
</evidence>
<dbReference type="PANTHER" id="PTHR11579">
    <property type="entry name" value="PROTEIN-L-ISOASPARTATE O-METHYLTRANSFERASE"/>
    <property type="match status" value="1"/>
</dbReference>
<dbReference type="Pfam" id="PF01135">
    <property type="entry name" value="PCMT"/>
    <property type="match status" value="1"/>
</dbReference>
<evidence type="ECO:0000256" key="9">
    <source>
        <dbReference type="ARBA" id="ARBA00030757"/>
    </source>
</evidence>
<evidence type="ECO:0000256" key="2">
    <source>
        <dbReference type="ARBA" id="ARBA00005369"/>
    </source>
</evidence>
<dbReference type="InterPro" id="IPR000682">
    <property type="entry name" value="PCMT"/>
</dbReference>
<keyword evidence="5" id="KW-0963">Cytoplasm</keyword>
<evidence type="ECO:0000256" key="4">
    <source>
        <dbReference type="ARBA" id="ARBA00013346"/>
    </source>
</evidence>
<protein>
    <recommendedName>
        <fullName evidence="4">Protein-L-isoaspartate O-methyltransferase</fullName>
        <ecNumber evidence="3">2.1.1.77</ecNumber>
    </recommendedName>
    <alternativeName>
        <fullName evidence="11">L-isoaspartyl protein carboxyl methyltransferase</fullName>
    </alternativeName>
    <alternativeName>
        <fullName evidence="9">Protein L-isoaspartyl methyltransferase</fullName>
    </alternativeName>
    <alternativeName>
        <fullName evidence="10">Protein-beta-aspartate methyltransferase</fullName>
    </alternativeName>
</protein>
<dbReference type="EMBL" id="JAINVZ010000004">
    <property type="protein sequence ID" value="MBY8884903.1"/>
    <property type="molecule type" value="Genomic_DNA"/>
</dbReference>
<evidence type="ECO:0000256" key="8">
    <source>
        <dbReference type="ARBA" id="ARBA00022691"/>
    </source>
</evidence>
<sequence length="377" mass="41659">MTTPERLIEILANKKTLPASWRQAVATVDRGLFVPGTIEVDDRTIHRSDGSDEWARAVYGDLSLITQINDGRPTGEDAYRLPTSSSSMPTVMLEMLDALDVRPGHRVLEIGTGTGYNAALLCRRLGDESVTSIEVDPDVAATARRNLEAAGSSPRLVVGDGLAGHAQGGPYDRIIATCTVRDIPFAWIEQLAPEGRLITLWGSSYFAYSYASLTATRRGEATGRLWGRPAFMWLRGHRSGAGLLRECLHHRDQATVRRTRLSPYDVEDLDPRFAVSLSVRDAWPLLCTAEDGSDEATLWVISDDHASWAAVEYVPGQTDFGVRQYGPRSVWNEVERAFASWEGAENPGRERFGLTVDTNGQHLWLDSPDRPWNPPSD</sequence>
<keyword evidence="8" id="KW-0949">S-adenosyl-L-methionine</keyword>
<keyword evidence="7" id="KW-0808">Transferase</keyword>
<comment type="caution">
    <text evidence="12">The sequence shown here is derived from an EMBL/GenBank/DDBJ whole genome shotgun (WGS) entry which is preliminary data.</text>
</comment>
<dbReference type="Proteomes" id="UP001198565">
    <property type="component" value="Unassembled WGS sequence"/>
</dbReference>
<dbReference type="GO" id="GO:0032259">
    <property type="term" value="P:methylation"/>
    <property type="evidence" value="ECO:0007669"/>
    <property type="project" value="UniProtKB-KW"/>
</dbReference>
<comment type="subcellular location">
    <subcellularLocation>
        <location evidence="1">Cytoplasm</location>
    </subcellularLocation>
</comment>
<proteinExistence type="inferred from homology"/>
<dbReference type="GO" id="GO:0008168">
    <property type="term" value="F:methyltransferase activity"/>
    <property type="evidence" value="ECO:0007669"/>
    <property type="project" value="UniProtKB-KW"/>
</dbReference>
<evidence type="ECO:0000256" key="10">
    <source>
        <dbReference type="ARBA" id="ARBA00031323"/>
    </source>
</evidence>
<keyword evidence="13" id="KW-1185">Reference proteome</keyword>
<evidence type="ECO:0000256" key="6">
    <source>
        <dbReference type="ARBA" id="ARBA00022603"/>
    </source>
</evidence>
<name>A0ABS7QNZ8_9ACTN</name>
<dbReference type="EC" id="2.1.1.77" evidence="3"/>
<dbReference type="Gene3D" id="3.40.50.150">
    <property type="entry name" value="Vaccinia Virus protein VP39"/>
    <property type="match status" value="1"/>
</dbReference>
<evidence type="ECO:0000313" key="12">
    <source>
        <dbReference type="EMBL" id="MBY8884903.1"/>
    </source>
</evidence>
<evidence type="ECO:0000256" key="11">
    <source>
        <dbReference type="ARBA" id="ARBA00031350"/>
    </source>
</evidence>
<dbReference type="InterPro" id="IPR029063">
    <property type="entry name" value="SAM-dependent_MTases_sf"/>
</dbReference>
<evidence type="ECO:0000256" key="1">
    <source>
        <dbReference type="ARBA" id="ARBA00004496"/>
    </source>
</evidence>
<dbReference type="RefSeq" id="WP_222975755.1">
    <property type="nucleotide sequence ID" value="NZ_JAINVZ010000004.1"/>
</dbReference>
<organism evidence="12 13">
    <name type="scientific">Streptantibioticus parmotrematis</name>
    <dbReference type="NCBI Taxonomy" id="2873249"/>
    <lineage>
        <taxon>Bacteria</taxon>
        <taxon>Bacillati</taxon>
        <taxon>Actinomycetota</taxon>
        <taxon>Actinomycetes</taxon>
        <taxon>Kitasatosporales</taxon>
        <taxon>Streptomycetaceae</taxon>
        <taxon>Streptantibioticus</taxon>
    </lineage>
</organism>
<dbReference type="SUPFAM" id="SSF53335">
    <property type="entry name" value="S-adenosyl-L-methionine-dependent methyltransferases"/>
    <property type="match status" value="1"/>
</dbReference>
<evidence type="ECO:0000256" key="3">
    <source>
        <dbReference type="ARBA" id="ARBA00011890"/>
    </source>
</evidence>
<gene>
    <name evidence="12" type="ORF">K7472_08580</name>
</gene>
<evidence type="ECO:0000313" key="13">
    <source>
        <dbReference type="Proteomes" id="UP001198565"/>
    </source>
</evidence>
<keyword evidence="6 12" id="KW-0489">Methyltransferase</keyword>
<dbReference type="CDD" id="cd02440">
    <property type="entry name" value="AdoMet_MTases"/>
    <property type="match status" value="1"/>
</dbReference>
<accession>A0ABS7QNZ8</accession>
<dbReference type="PANTHER" id="PTHR11579:SF0">
    <property type="entry name" value="PROTEIN-L-ISOASPARTATE(D-ASPARTATE) O-METHYLTRANSFERASE"/>
    <property type="match status" value="1"/>
</dbReference>
<evidence type="ECO:0000256" key="7">
    <source>
        <dbReference type="ARBA" id="ARBA00022679"/>
    </source>
</evidence>